<feature type="region of interest" description="Disordered" evidence="1">
    <location>
        <begin position="181"/>
        <end position="270"/>
    </location>
</feature>
<evidence type="ECO:0000313" key="3">
    <source>
        <dbReference type="EMBL" id="KAF8408451.1"/>
    </source>
</evidence>
<feature type="region of interest" description="Disordered" evidence="1">
    <location>
        <begin position="1620"/>
        <end position="1659"/>
    </location>
</feature>
<sequence>MTEGKVDIPKDLPILKTADEPWIAKEEALGGNDEAKVLMGFLDESKGLSVLCSLYCHFLTVLIACLCDHGIVTVYLVIAADQLTSESSIPLSPQWLYAKPSETKTGLPCASGEMRAPNSLPHGNSSDPNQKEGWRLDGSQDKKDWRTAPDVENSRRWREEERETGILGRRDRRKEDRRVDIMSARETAESRPLPSSDRWHDVNSRNSGHETRRDSKWSSRWGPEDKDKGSRMERRTDAEKEDTHSDKQSFVVGNRAASERDSESRDKWRPRHRMDIHSSGSTMYRAAPGFGLERGRVEGSNVGFAPGRGRSNIIGSLPISRSPSGGPSPIGSSSVYNNENVNGKSGLSAKTFCYPRGKLLDIYRKQRLVPSFDDTIPDGLEQVSPITQTGSVDPLAFVTPDAEEEDILADIWKGKVTSSEILYNSSRDRIGRSNENFTGIVDLTFIEGKQGLLSSTNSEETGETFGKATMDDTCQVNGAGAFDGYGSQINVIDGLVACFVSERDTYRKEFEHKVMTEISGTETVGLLPSFSKSDDVTSAREIGGAHRNVAELKAVENQPAEDSTFSNLPKFEGIESATSFDISTKLPDNSSSLFNLSSLQQTSNSNEHYLRSSGEANLLERSTPPEELSLYYRDPQGEIQGPFLGVDIISWFDQGFFGADLPVCLSDAPEGTPFQELGLVMPHLIIKAGSVSGSNSDAKLEPSDAIGGSLDASVPASAPEFTSSAFVNVQHWASSEIEDLSGHHVQSGISKHEDPVEPQYSESQSFHDLVAQDEEVLFPRRPASSSGNPIGKPSGIRHDPFTNPNSHPFLANELAETSMPNDKDNELHPFGLLWSELEGTHLRHTQSSNMSSSLGDQGHLMNPIVGRNAPFANHKQRSFGAMADSPLVAATWSDGYRKNTLSNPNLHHDTLDARHLSQMEQEANHFDLAEHLMSQQLVKQQLQQQNLLTPHHALHLNGSVLEQLPSSALSHNQNPVHQQSVNHPMPDLEHLLKFQAQQQRQFQLQQQHQLQQQQHQQQQLHHHQLQLQQQQESQARQLLLEQLVNHQMNDPGFARVDPVRANNMLDQVLLRQHLQLELQHAHPPRRHLDPSLEQLIQTKFGQGPQREHHNDLLELISRAKHRQMLPLEQQLLFQQEQLQARQLSMASRQQMAMEEERRIAGIWSVDETGQFLRTPAGPHHSQSAGFSPLDLYQRQQRPSSYEEQLSHLDRNLAVQERLQQGLYDPSTLAFERSMSLSAGAPGMNLDVANAMARAQGLDVQQEWHPHGHSTGQFGSFSSGIHSVNQQVPNQFQASHPDAIESRWSESNGQLANSWIEARIQQLHLEAERQKRESEVNMSSKDLNLWASTGVNDDNSKPVLMDLLQQKMGLLSTQSLEIGSGPPTSSYERREPSWLLSGSNSSGHPLDLLSDHQAGLNNSFGGGPHGSSTGNSLHGHFVNLGMDEQSSNLESVARSSLRSNSGAMIEEEPFFSGINETAQAIYADSNMIAKSSVDRDFSEVEGKKGRKRGPKSKIATSRSVSDIQDSVTEQGGMTSIDRGEPPINAPMRHTSLTTSGGNAGFYNYEMRLDNSFGEEIAKDRVSSVLSRGLDNSLPKRPPVSPDLSSQDAFSELGSAPIVKRKNPIIIEPSDEGRRDSGGSLATQVSETLAPGKKEMRFRRTSSYSDADVSETSFIDMLKSTAKKPMVPEADAMTGVSESLDGAQGTRSGKKKGKKGRQIDPALLGFKVSSNRIMMGEIQRMED</sequence>
<dbReference type="EMBL" id="JABCRI010000004">
    <property type="protein sequence ID" value="KAF8408451.1"/>
    <property type="molecule type" value="Genomic_DNA"/>
</dbReference>
<dbReference type="InterPro" id="IPR035445">
    <property type="entry name" value="GYF-like_dom_sf"/>
</dbReference>
<dbReference type="CDD" id="cd00072">
    <property type="entry name" value="GYF"/>
    <property type="match status" value="1"/>
</dbReference>
<gene>
    <name evidence="3" type="ORF">HHK36_007604</name>
</gene>
<dbReference type="Pfam" id="PF02213">
    <property type="entry name" value="GYF"/>
    <property type="match status" value="1"/>
</dbReference>
<feature type="domain" description="GYF" evidence="2">
    <location>
        <begin position="627"/>
        <end position="678"/>
    </location>
</feature>
<proteinExistence type="predicted"/>
<protein>
    <recommendedName>
        <fullName evidence="2">GYF domain-containing protein</fullName>
    </recommendedName>
</protein>
<dbReference type="SUPFAM" id="SSF55277">
    <property type="entry name" value="GYF domain"/>
    <property type="match status" value="1"/>
</dbReference>
<feature type="region of interest" description="Disordered" evidence="1">
    <location>
        <begin position="1492"/>
        <end position="1544"/>
    </location>
</feature>
<organism evidence="3 4">
    <name type="scientific">Tetracentron sinense</name>
    <name type="common">Spur-leaf</name>
    <dbReference type="NCBI Taxonomy" id="13715"/>
    <lineage>
        <taxon>Eukaryota</taxon>
        <taxon>Viridiplantae</taxon>
        <taxon>Streptophyta</taxon>
        <taxon>Embryophyta</taxon>
        <taxon>Tracheophyta</taxon>
        <taxon>Spermatophyta</taxon>
        <taxon>Magnoliopsida</taxon>
        <taxon>Trochodendrales</taxon>
        <taxon>Trochodendraceae</taxon>
        <taxon>Tetracentron</taxon>
    </lineage>
</organism>
<feature type="compositionally biased region" description="Basic and acidic residues" evidence="1">
    <location>
        <begin position="197"/>
        <end position="247"/>
    </location>
</feature>
<evidence type="ECO:0000256" key="1">
    <source>
        <dbReference type="SAM" id="MobiDB-lite"/>
    </source>
</evidence>
<dbReference type="OrthoDB" id="6415790at2759"/>
<feature type="compositionally biased region" description="Polar residues" evidence="1">
    <location>
        <begin position="1513"/>
        <end position="1532"/>
    </location>
</feature>
<feature type="compositionally biased region" description="Polar residues" evidence="1">
    <location>
        <begin position="1374"/>
        <end position="1385"/>
    </location>
</feature>
<dbReference type="InterPro" id="IPR003169">
    <property type="entry name" value="GYF"/>
</dbReference>
<reference evidence="3 4" key="1">
    <citation type="submission" date="2020-04" db="EMBL/GenBank/DDBJ databases">
        <title>Plant Genome Project.</title>
        <authorList>
            <person name="Zhang R.-G."/>
        </authorList>
    </citation>
    <scope>NUCLEOTIDE SEQUENCE [LARGE SCALE GENOMIC DNA]</scope>
    <source>
        <strain evidence="3">YNK0</strain>
        <tissue evidence="3">Leaf</tissue>
    </source>
</reference>
<feature type="region of interest" description="Disordered" evidence="1">
    <location>
        <begin position="1695"/>
        <end position="1718"/>
    </location>
</feature>
<feature type="region of interest" description="Disordered" evidence="1">
    <location>
        <begin position="1374"/>
        <end position="1437"/>
    </location>
</feature>
<feature type="region of interest" description="Disordered" evidence="1">
    <location>
        <begin position="780"/>
        <end position="809"/>
    </location>
</feature>
<dbReference type="PROSITE" id="PS50829">
    <property type="entry name" value="GYF"/>
    <property type="match status" value="1"/>
</dbReference>
<evidence type="ECO:0000259" key="2">
    <source>
        <dbReference type="PROSITE" id="PS50829"/>
    </source>
</evidence>
<feature type="compositionally biased region" description="Basic and acidic residues" evidence="1">
    <location>
        <begin position="1492"/>
        <end position="1502"/>
    </location>
</feature>
<dbReference type="PANTHER" id="PTHR46992">
    <property type="entry name" value="GYF DOMAIN-CONTAINING PROTEIN"/>
    <property type="match status" value="1"/>
</dbReference>
<dbReference type="Proteomes" id="UP000655225">
    <property type="component" value="Unassembled WGS sequence"/>
</dbReference>
<comment type="caution">
    <text evidence="3">The sequence shown here is derived from an EMBL/GenBank/DDBJ whole genome shotgun (WGS) entry which is preliminary data.</text>
</comment>
<feature type="region of interest" description="Disordered" evidence="1">
    <location>
        <begin position="315"/>
        <end position="334"/>
    </location>
</feature>
<feature type="compositionally biased region" description="Basic and acidic residues" evidence="1">
    <location>
        <begin position="257"/>
        <end position="267"/>
    </location>
</feature>
<dbReference type="SMART" id="SM00444">
    <property type="entry name" value="GYF"/>
    <property type="match status" value="1"/>
</dbReference>
<accession>A0A835DLX7</accession>
<feature type="region of interest" description="Disordered" evidence="1">
    <location>
        <begin position="107"/>
        <end position="163"/>
    </location>
</feature>
<dbReference type="Gene3D" id="3.30.1490.40">
    <property type="match status" value="1"/>
</dbReference>
<feature type="region of interest" description="Disordered" evidence="1">
    <location>
        <begin position="1586"/>
        <end position="1606"/>
    </location>
</feature>
<dbReference type="PANTHER" id="PTHR46992:SF1">
    <property type="entry name" value="GYF DOMAIN-CONTAINING PROTEIN"/>
    <property type="match status" value="1"/>
</dbReference>
<dbReference type="OMA" id="RWHDGRN"/>
<evidence type="ECO:0000313" key="4">
    <source>
        <dbReference type="Proteomes" id="UP000655225"/>
    </source>
</evidence>
<keyword evidence="4" id="KW-1185">Reference proteome</keyword>
<feature type="compositionally biased region" description="Basic and acidic residues" evidence="1">
    <location>
        <begin position="129"/>
        <end position="163"/>
    </location>
</feature>
<name>A0A835DLX7_TETSI</name>